<evidence type="ECO:0000256" key="1">
    <source>
        <dbReference type="SAM" id="Phobius"/>
    </source>
</evidence>
<dbReference type="Pfam" id="PF10317">
    <property type="entry name" value="7TM_GPCR_Srd"/>
    <property type="match status" value="1"/>
</dbReference>
<evidence type="ECO:0000313" key="3">
    <source>
        <dbReference type="Proteomes" id="UP000271098"/>
    </source>
</evidence>
<dbReference type="EMBL" id="UYRT01092709">
    <property type="protein sequence ID" value="VDN38328.1"/>
    <property type="molecule type" value="Genomic_DNA"/>
</dbReference>
<organism evidence="4">
    <name type="scientific">Gongylonema pulchrum</name>
    <dbReference type="NCBI Taxonomy" id="637853"/>
    <lineage>
        <taxon>Eukaryota</taxon>
        <taxon>Metazoa</taxon>
        <taxon>Ecdysozoa</taxon>
        <taxon>Nematoda</taxon>
        <taxon>Chromadorea</taxon>
        <taxon>Rhabditida</taxon>
        <taxon>Spirurina</taxon>
        <taxon>Spiruromorpha</taxon>
        <taxon>Spiruroidea</taxon>
        <taxon>Gongylonematidae</taxon>
        <taxon>Gongylonema</taxon>
    </lineage>
</organism>
<feature type="transmembrane region" description="Helical" evidence="1">
    <location>
        <begin position="84"/>
        <end position="107"/>
    </location>
</feature>
<name>A0A183EKJ5_9BILA</name>
<dbReference type="Gene3D" id="1.20.1070.10">
    <property type="entry name" value="Rhodopsin 7-helix transmembrane proteins"/>
    <property type="match status" value="1"/>
</dbReference>
<protein>
    <submittedName>
        <fullName evidence="4">G protein-coupled receptor</fullName>
    </submittedName>
</protein>
<keyword evidence="1" id="KW-1133">Transmembrane helix</keyword>
<reference evidence="4" key="1">
    <citation type="submission" date="2016-06" db="UniProtKB">
        <authorList>
            <consortium name="WormBaseParasite"/>
        </authorList>
    </citation>
    <scope>IDENTIFICATION</scope>
</reference>
<dbReference type="Proteomes" id="UP000271098">
    <property type="component" value="Unassembled WGS sequence"/>
</dbReference>
<feature type="transmembrane region" description="Helical" evidence="1">
    <location>
        <begin position="6"/>
        <end position="30"/>
    </location>
</feature>
<evidence type="ECO:0000313" key="4">
    <source>
        <dbReference type="WBParaSite" id="GPUH_0002151301-mRNA-1"/>
    </source>
</evidence>
<feature type="transmembrane region" description="Helical" evidence="1">
    <location>
        <begin position="51"/>
        <end position="72"/>
    </location>
</feature>
<proteinExistence type="predicted"/>
<keyword evidence="1" id="KW-0812">Transmembrane</keyword>
<dbReference type="InterPro" id="IPR019421">
    <property type="entry name" value="7TM_GPCR_serpentine_rcpt_Srd"/>
</dbReference>
<dbReference type="SUPFAM" id="SSF81321">
    <property type="entry name" value="Family A G protein-coupled receptor-like"/>
    <property type="match status" value="1"/>
</dbReference>
<reference evidence="2 3" key="2">
    <citation type="submission" date="2018-11" db="EMBL/GenBank/DDBJ databases">
        <authorList>
            <consortium name="Pathogen Informatics"/>
        </authorList>
    </citation>
    <scope>NUCLEOTIDE SEQUENCE [LARGE SCALE GENOMIC DNA]</scope>
</reference>
<dbReference type="PANTHER" id="PTHR22943:SF248">
    <property type="entry name" value="SEVEN TM RECEPTOR"/>
    <property type="match status" value="1"/>
</dbReference>
<accession>A0A183EKJ5</accession>
<evidence type="ECO:0000313" key="2">
    <source>
        <dbReference type="EMBL" id="VDN38328.1"/>
    </source>
</evidence>
<dbReference type="OrthoDB" id="5807968at2759"/>
<sequence>MWVFAVISLVFIISTTISYSIIFITSHCILKTLRENATAARTKMLQRQLTIVMLFQAATPLICSTVPLIVFLSASYGGVVVDDYGSLAMMFINWQPCLNSIFSLYFVKPFRTGFFRLFRQSVVSISGAQPAMATKLKNVKRATLAVCTDVHRTMPQVN</sequence>
<keyword evidence="1" id="KW-0472">Membrane</keyword>
<dbReference type="WBParaSite" id="GPUH_0002151301-mRNA-1">
    <property type="protein sequence ID" value="GPUH_0002151301-mRNA-1"/>
    <property type="gene ID" value="GPUH_0002151301"/>
</dbReference>
<dbReference type="PANTHER" id="PTHR22943">
    <property type="entry name" value="7-TRANSMEMBRANE DOMAIN RECEPTOR C.ELEGANS"/>
    <property type="match status" value="1"/>
</dbReference>
<gene>
    <name evidence="2" type="ORF">GPUH_LOCUS21484</name>
</gene>
<keyword evidence="3" id="KW-1185">Reference proteome</keyword>
<dbReference type="AlphaFoldDB" id="A0A183EKJ5"/>